<dbReference type="InterPro" id="IPR001293">
    <property type="entry name" value="Znf_TRAF"/>
</dbReference>
<evidence type="ECO:0000256" key="1">
    <source>
        <dbReference type="ARBA" id="ARBA00004496"/>
    </source>
</evidence>
<comment type="subcellular location">
    <subcellularLocation>
        <location evidence="1">Cytoplasm</location>
    </subcellularLocation>
</comment>
<reference evidence="12" key="1">
    <citation type="submission" date="2013-06" db="EMBL/GenBank/DDBJ databases">
        <title>Reactivating head regrowth in a regeneration deficient planarian species.</title>
        <authorList>
            <person name="Liu S.-Y."/>
            <person name="Brandl H."/>
            <person name="Henry I."/>
            <person name="Rink J."/>
        </authorList>
    </citation>
    <scope>NUCLEOTIDE SEQUENCE</scope>
</reference>
<dbReference type="InterPro" id="IPR002083">
    <property type="entry name" value="MATH/TRAF_dom"/>
</dbReference>
<feature type="domain" description="TRAF-type" evidence="11">
    <location>
        <begin position="115"/>
        <end position="166"/>
    </location>
</feature>
<keyword evidence="3 7" id="KW-0479">Metal-binding</keyword>
<dbReference type="EMBL" id="GAKU01000056">
    <property type="protein sequence ID" value="JAA92581.1"/>
    <property type="molecule type" value="mRNA"/>
</dbReference>
<dbReference type="PIRSF" id="PIRSF015614">
    <property type="entry name" value="TRAF"/>
    <property type="match status" value="1"/>
</dbReference>
<organism evidence="12">
    <name type="scientific">Dendrocoelum lacteum</name>
    <dbReference type="NCBI Taxonomy" id="27895"/>
    <lineage>
        <taxon>Eukaryota</taxon>
        <taxon>Metazoa</taxon>
        <taxon>Spiralia</taxon>
        <taxon>Lophotrochozoa</taxon>
        <taxon>Platyhelminthes</taxon>
        <taxon>Rhabditophora</taxon>
        <taxon>Seriata</taxon>
        <taxon>Tricladida</taxon>
        <taxon>Continenticola</taxon>
        <taxon>Planarioidea</taxon>
        <taxon>Dendrocoelidae</taxon>
        <taxon>Dendrocoelum</taxon>
    </lineage>
</organism>
<dbReference type="PROSITE" id="PS50144">
    <property type="entry name" value="MATH"/>
    <property type="match status" value="1"/>
</dbReference>
<dbReference type="Gene3D" id="2.60.210.10">
    <property type="entry name" value="Apoptosis, Tumor Necrosis Factor Receptor Associated Protein 2, Chain A"/>
    <property type="match status" value="1"/>
</dbReference>
<dbReference type="SUPFAM" id="SSF57850">
    <property type="entry name" value="RING/U-box"/>
    <property type="match status" value="1"/>
</dbReference>
<proteinExistence type="evidence at transcript level"/>
<dbReference type="GO" id="GO:0005737">
    <property type="term" value="C:cytoplasm"/>
    <property type="evidence" value="ECO:0007669"/>
    <property type="project" value="UniProtKB-SubCell"/>
</dbReference>
<sequence length="469" mass="54572">MKYSCLAVLKVIKDRSKLFYFECEQQKQRISCVKCHQVLIEPYQTQCGCRLCSNCLEECSKDEESHCPGCNETMNSPSNYSKHDKAIEKEILELNIICTNKGCEYTCKVKDLDNHLETCEYIEKRCTACNESYPRKELKKHEEFTCKMIITTCEDCGLELSKGDLEKKHKNVNELIDNVCSKWRDICPFKCSEDTLVNIKDHLLTCERRPVECSLNEMGCRKVLPREEMREHFNLEANYHTVLLMDALFLLRKEHQDLSVSVSVQNERNSAEIKELKEKLSSLLTEIEDLKTKLKQFQSMYEKLENERNLAKCSLSETKERYGEYTWKVENIMEKVNDAKKGVNTQILSESFYSSNPGYRMCLKIYPNGDGSAFGNYLSVYFVLMKGKYDDQIQWPFNSIISIRLVNIARRGEDRVLNMRPNINDQCYGRPKEEHNLAAGQPKFVSHLQLVNEDDFIKDGAIILRVNVK</sequence>
<keyword evidence="6 7" id="KW-0862">Zinc</keyword>
<dbReference type="InterPro" id="IPR001841">
    <property type="entry name" value="Znf_RING"/>
</dbReference>
<keyword evidence="2" id="KW-0963">Cytoplasm</keyword>
<dbReference type="AlphaFoldDB" id="T1DF65"/>
<evidence type="ECO:0000256" key="7">
    <source>
        <dbReference type="PROSITE-ProRule" id="PRU00207"/>
    </source>
</evidence>
<dbReference type="GO" id="GO:0007165">
    <property type="term" value="P:signal transduction"/>
    <property type="evidence" value="ECO:0007669"/>
    <property type="project" value="InterPro"/>
</dbReference>
<feature type="coiled-coil region" evidence="8">
    <location>
        <begin position="266"/>
        <end position="321"/>
    </location>
</feature>
<protein>
    <submittedName>
        <fullName evidence="12">TRAF-2</fullName>
    </submittedName>
</protein>
<dbReference type="SUPFAM" id="SSF49599">
    <property type="entry name" value="TRAF domain-like"/>
    <property type="match status" value="3"/>
</dbReference>
<dbReference type="PROSITE" id="PS50089">
    <property type="entry name" value="ZF_RING_2"/>
    <property type="match status" value="1"/>
</dbReference>
<dbReference type="InterPro" id="IPR013083">
    <property type="entry name" value="Znf_RING/FYVE/PHD"/>
</dbReference>
<dbReference type="Pfam" id="PF02176">
    <property type="entry name" value="zf-TRAF"/>
    <property type="match status" value="1"/>
</dbReference>
<evidence type="ECO:0000259" key="10">
    <source>
        <dbReference type="PROSITE" id="PS50144"/>
    </source>
</evidence>
<feature type="domain" description="RING-type" evidence="9">
    <location>
        <begin position="32"/>
        <end position="71"/>
    </location>
</feature>
<dbReference type="PANTHER" id="PTHR10131">
    <property type="entry name" value="TNF RECEPTOR ASSOCIATED FACTOR"/>
    <property type="match status" value="1"/>
</dbReference>
<dbReference type="GO" id="GO:0042981">
    <property type="term" value="P:regulation of apoptotic process"/>
    <property type="evidence" value="ECO:0007669"/>
    <property type="project" value="InterPro"/>
</dbReference>
<dbReference type="PANTHER" id="PTHR10131:SF94">
    <property type="entry name" value="TNF RECEPTOR-ASSOCIATED FACTOR 4"/>
    <property type="match status" value="1"/>
</dbReference>
<dbReference type="GO" id="GO:0008270">
    <property type="term" value="F:zinc ion binding"/>
    <property type="evidence" value="ECO:0007669"/>
    <property type="project" value="UniProtKB-KW"/>
</dbReference>
<evidence type="ECO:0000256" key="4">
    <source>
        <dbReference type="ARBA" id="ARBA00022737"/>
    </source>
</evidence>
<evidence type="ECO:0000256" key="8">
    <source>
        <dbReference type="SAM" id="Coils"/>
    </source>
</evidence>
<dbReference type="PROSITE" id="PS50145">
    <property type="entry name" value="ZF_TRAF"/>
    <property type="match status" value="1"/>
</dbReference>
<dbReference type="Gene3D" id="3.30.40.10">
    <property type="entry name" value="Zinc/RING finger domain, C3HC4 (zinc finger)"/>
    <property type="match status" value="3"/>
</dbReference>
<dbReference type="Pfam" id="PF22486">
    <property type="entry name" value="MATH_2"/>
    <property type="match status" value="1"/>
</dbReference>
<evidence type="ECO:0000256" key="6">
    <source>
        <dbReference type="ARBA" id="ARBA00022833"/>
    </source>
</evidence>
<feature type="domain" description="MATH" evidence="10">
    <location>
        <begin position="322"/>
        <end position="468"/>
    </location>
</feature>
<keyword evidence="4" id="KW-0677">Repeat</keyword>
<evidence type="ECO:0000256" key="5">
    <source>
        <dbReference type="ARBA" id="ARBA00022771"/>
    </source>
</evidence>
<evidence type="ECO:0000259" key="11">
    <source>
        <dbReference type="PROSITE" id="PS50145"/>
    </source>
</evidence>
<dbReference type="InterPro" id="IPR008974">
    <property type="entry name" value="TRAF-like"/>
</dbReference>
<name>T1DF65_9PLAT</name>
<keyword evidence="8" id="KW-0175">Coiled coil</keyword>
<evidence type="ECO:0000259" key="9">
    <source>
        <dbReference type="PROSITE" id="PS50089"/>
    </source>
</evidence>
<keyword evidence="5 7" id="KW-0863">Zinc-finger</keyword>
<dbReference type="InterPro" id="IPR012227">
    <property type="entry name" value="TNF_rcpt-assoc_TRAF_met"/>
</dbReference>
<accession>T1DF65</accession>
<feature type="zinc finger region" description="TRAF-type" evidence="7">
    <location>
        <begin position="115"/>
        <end position="166"/>
    </location>
</feature>
<evidence type="ECO:0000256" key="3">
    <source>
        <dbReference type="ARBA" id="ARBA00022723"/>
    </source>
</evidence>
<evidence type="ECO:0000313" key="12">
    <source>
        <dbReference type="EMBL" id="JAA92581.1"/>
    </source>
</evidence>
<evidence type="ECO:0000256" key="2">
    <source>
        <dbReference type="ARBA" id="ARBA00022490"/>
    </source>
</evidence>
<dbReference type="GO" id="GO:0043122">
    <property type="term" value="P:regulation of canonical NF-kappaB signal transduction"/>
    <property type="evidence" value="ECO:0007669"/>
    <property type="project" value="TreeGrafter"/>
</dbReference>